<protein>
    <submittedName>
        <fullName evidence="3">Serine/threonine-protein phosphatase 4 regulatory subunit 3B</fullName>
    </submittedName>
</protein>
<dbReference type="AlphaFoldDB" id="L9JD50"/>
<dbReference type="Proteomes" id="UP000011518">
    <property type="component" value="Unassembled WGS sequence"/>
</dbReference>
<dbReference type="EMBL" id="KB321064">
    <property type="protein sequence ID" value="ELW48298.1"/>
    <property type="molecule type" value="Genomic_DNA"/>
</dbReference>
<dbReference type="Pfam" id="PF04802">
    <property type="entry name" value="PP4R3"/>
    <property type="match status" value="1"/>
</dbReference>
<dbReference type="GO" id="GO:0072542">
    <property type="term" value="F:protein phosphatase activator activity"/>
    <property type="evidence" value="ECO:0007669"/>
    <property type="project" value="TreeGrafter"/>
</dbReference>
<dbReference type="InterPro" id="IPR006887">
    <property type="entry name" value="P4R3-like_central_dom"/>
</dbReference>
<dbReference type="InterPro" id="IPR051137">
    <property type="entry name" value="PP4R3-like"/>
</dbReference>
<feature type="compositionally biased region" description="Acidic residues" evidence="1">
    <location>
        <begin position="167"/>
        <end position="178"/>
    </location>
</feature>
<name>L9JD50_TUPCH</name>
<evidence type="ECO:0000313" key="3">
    <source>
        <dbReference type="EMBL" id="ELW48298.1"/>
    </source>
</evidence>
<reference evidence="4" key="1">
    <citation type="submission" date="2012-07" db="EMBL/GenBank/DDBJ databases">
        <title>Genome of the Chinese tree shrew, a rising model animal genetically related to primates.</title>
        <authorList>
            <person name="Zhang G."/>
            <person name="Fan Y."/>
            <person name="Yao Y."/>
            <person name="Huang Z."/>
        </authorList>
    </citation>
    <scope>NUCLEOTIDE SEQUENCE [LARGE SCALE GENOMIC DNA]</scope>
</reference>
<feature type="region of interest" description="Disordered" evidence="1">
    <location>
        <begin position="121"/>
        <end position="192"/>
    </location>
</feature>
<dbReference type="STRING" id="246437.L9JD50"/>
<sequence>MENGTIYNMLNSAIIELFEFIRMENIKSLIAYIIEKFYKTLESIEYVQTFKGLKIKHEQENERQVQIRKNLHSILYSKLLRSDANLLEVKEEVCPKEDKEAVMPPLESDFPDSYDKFTKTKITQENEDKVDLPKRTSSGGFKFSSRSADATTRTSSPNSSSTSDLVDFPETDEEEEDKEDRPSPRKKSHLSS</sequence>
<reference evidence="4" key="2">
    <citation type="journal article" date="2013" name="Nat. Commun.">
        <title>Genome of the Chinese tree shrew.</title>
        <authorList>
            <person name="Fan Y."/>
            <person name="Huang Z.Y."/>
            <person name="Cao C.C."/>
            <person name="Chen C.S."/>
            <person name="Chen Y.X."/>
            <person name="Fan D.D."/>
            <person name="He J."/>
            <person name="Hou H.L."/>
            <person name="Hu L."/>
            <person name="Hu X.T."/>
            <person name="Jiang X.T."/>
            <person name="Lai R."/>
            <person name="Lang Y.S."/>
            <person name="Liang B."/>
            <person name="Liao S.G."/>
            <person name="Mu D."/>
            <person name="Ma Y.Y."/>
            <person name="Niu Y.Y."/>
            <person name="Sun X.Q."/>
            <person name="Xia J.Q."/>
            <person name="Xiao J."/>
            <person name="Xiong Z.Q."/>
            <person name="Xu L."/>
            <person name="Yang L."/>
            <person name="Zhang Y."/>
            <person name="Zhao W."/>
            <person name="Zhao X.D."/>
            <person name="Zheng Y.T."/>
            <person name="Zhou J.M."/>
            <person name="Zhu Y.B."/>
            <person name="Zhang G.J."/>
            <person name="Wang J."/>
            <person name="Yao Y.G."/>
        </authorList>
    </citation>
    <scope>NUCLEOTIDE SEQUENCE [LARGE SCALE GENOMIC DNA]</scope>
</reference>
<evidence type="ECO:0000256" key="1">
    <source>
        <dbReference type="SAM" id="MobiDB-lite"/>
    </source>
</evidence>
<organism evidence="3 4">
    <name type="scientific">Tupaia chinensis</name>
    <name type="common">Chinese tree shrew</name>
    <name type="synonym">Tupaia belangeri chinensis</name>
    <dbReference type="NCBI Taxonomy" id="246437"/>
    <lineage>
        <taxon>Eukaryota</taxon>
        <taxon>Metazoa</taxon>
        <taxon>Chordata</taxon>
        <taxon>Craniata</taxon>
        <taxon>Vertebrata</taxon>
        <taxon>Euteleostomi</taxon>
        <taxon>Mammalia</taxon>
        <taxon>Eutheria</taxon>
        <taxon>Euarchontoglires</taxon>
        <taxon>Scandentia</taxon>
        <taxon>Tupaiidae</taxon>
        <taxon>Tupaia</taxon>
    </lineage>
</organism>
<dbReference type="GO" id="GO:0030289">
    <property type="term" value="C:protein phosphatase 4 complex"/>
    <property type="evidence" value="ECO:0007669"/>
    <property type="project" value="TreeGrafter"/>
</dbReference>
<dbReference type="GO" id="GO:0005654">
    <property type="term" value="C:nucleoplasm"/>
    <property type="evidence" value="ECO:0007669"/>
    <property type="project" value="TreeGrafter"/>
</dbReference>
<feature type="compositionally biased region" description="Basic and acidic residues" evidence="1">
    <location>
        <begin position="121"/>
        <end position="134"/>
    </location>
</feature>
<evidence type="ECO:0000259" key="2">
    <source>
        <dbReference type="Pfam" id="PF04802"/>
    </source>
</evidence>
<feature type="domain" description="Serine/threonine-protein phosphatase 4 regulatory subunit 3-like central" evidence="2">
    <location>
        <begin position="2"/>
        <end position="59"/>
    </location>
</feature>
<dbReference type="PANTHER" id="PTHR23318">
    <property type="entry name" value="ATP SYNTHASE GAMMA-RELATED"/>
    <property type="match status" value="1"/>
</dbReference>
<dbReference type="GO" id="GO:0006974">
    <property type="term" value="P:DNA damage response"/>
    <property type="evidence" value="ECO:0007669"/>
    <property type="project" value="TreeGrafter"/>
</dbReference>
<dbReference type="InParanoid" id="L9JD50"/>
<keyword evidence="4" id="KW-1185">Reference proteome</keyword>
<gene>
    <name evidence="3" type="ORF">TREES_T100019774</name>
</gene>
<accession>L9JD50</accession>
<feature type="compositionally biased region" description="Low complexity" evidence="1">
    <location>
        <begin position="144"/>
        <end position="163"/>
    </location>
</feature>
<evidence type="ECO:0000313" key="4">
    <source>
        <dbReference type="Proteomes" id="UP000011518"/>
    </source>
</evidence>
<dbReference type="PANTHER" id="PTHR23318:SF19">
    <property type="entry name" value="PROTEIN PPP4R3C"/>
    <property type="match status" value="1"/>
</dbReference>
<proteinExistence type="predicted"/>